<name>A0A9Q1HKR0_HOLLE</name>
<evidence type="ECO:0000313" key="1">
    <source>
        <dbReference type="EMBL" id="KAJ8050924.1"/>
    </source>
</evidence>
<evidence type="ECO:0000313" key="2">
    <source>
        <dbReference type="Proteomes" id="UP001152320"/>
    </source>
</evidence>
<dbReference type="EMBL" id="JAIZAY010000001">
    <property type="protein sequence ID" value="KAJ8050924.1"/>
    <property type="molecule type" value="Genomic_DNA"/>
</dbReference>
<keyword evidence="2" id="KW-1185">Reference proteome</keyword>
<dbReference type="OrthoDB" id="10020375at2759"/>
<sequence>MSNTNGRKRICEAADIRKDTVTERLKLLGDHKKHLVYHMTNDCYKKYTLRKTLNKVIAKRKISDQLSSALSANEPELRRVQSQGISHPPPSPRCDIYSHKCVICTHVKHLSVYTKFRISETDRAKKFLEATVFLQDDVYSRTCDLQDEHSVFGADLFCHKLCIRNYLAKFDPAKAKPGESQPMKAKKRAWFTMMPEIEAGLRNGDGYEFSQVRDCMNSKLNSDIKSSDEVPFPSHFGSSQFTIAAFDNFDHDDPTLSGIGGSHDTVSVLFQGDDGSKVQKQRVSETRTEHGPKTFNCEHKCQELQPFYKPAKRADLSNATETHPVDQDLLQAVRTKDLAWSLARLDLSENQTSVNIKPSDQTMPAWRETNTVLSEKDIPKKRVGFLPVLPYPVTQYDTVYTALKNFSGIPQHLDQPKLPVSCDEGAYHIARETQLIRPEEFRDIVLCMGSFHMAKVALDCLGEYLKGSGAESATFGVNVVDSVLGSKNYSRSLKGFQLLKEALLRLQWEAFFKEGDNVQVHKEQLDMLVDLKGNFDQFIDDARSSNETFKYWDTFIYLIQKVENLVRADRDGDLALHLQAVKALLPIFAAFDSTNYLRWCSLYLKDMYKLPDTAPGVYQAFIADHQQVAKSASGIIGNTRKKKFVAMWELIYHEMLAISNLFRELSGVRSSLSEELVISKTEIATGEQKV</sequence>
<organism evidence="1 2">
    <name type="scientific">Holothuria leucospilota</name>
    <name type="common">Black long sea cucumber</name>
    <name type="synonym">Mertensiothuria leucospilota</name>
    <dbReference type="NCBI Taxonomy" id="206669"/>
    <lineage>
        <taxon>Eukaryota</taxon>
        <taxon>Metazoa</taxon>
        <taxon>Echinodermata</taxon>
        <taxon>Eleutherozoa</taxon>
        <taxon>Echinozoa</taxon>
        <taxon>Holothuroidea</taxon>
        <taxon>Aspidochirotacea</taxon>
        <taxon>Aspidochirotida</taxon>
        <taxon>Holothuriidae</taxon>
        <taxon>Holothuria</taxon>
    </lineage>
</organism>
<reference evidence="1" key="1">
    <citation type="submission" date="2021-10" db="EMBL/GenBank/DDBJ databases">
        <title>Tropical sea cucumber genome reveals ecological adaptation and Cuvierian tubules defense mechanism.</title>
        <authorList>
            <person name="Chen T."/>
        </authorList>
    </citation>
    <scope>NUCLEOTIDE SEQUENCE</scope>
    <source>
        <strain evidence="1">Nanhai2018</strain>
        <tissue evidence="1">Muscle</tissue>
    </source>
</reference>
<dbReference type="Proteomes" id="UP001152320">
    <property type="component" value="Chromosome 1"/>
</dbReference>
<dbReference type="PANTHER" id="PTHR47018">
    <property type="entry name" value="CXC DOMAIN-CONTAINING PROTEIN-RELATED"/>
    <property type="match status" value="1"/>
</dbReference>
<accession>A0A9Q1HKR0</accession>
<dbReference type="AlphaFoldDB" id="A0A9Q1HKR0"/>
<dbReference type="PANTHER" id="PTHR47018:SF3">
    <property type="entry name" value="MYCBP-ASSOCIATED PROTEIN"/>
    <property type="match status" value="1"/>
</dbReference>
<gene>
    <name evidence="1" type="ORF">HOLleu_04307</name>
</gene>
<comment type="caution">
    <text evidence="1">The sequence shown here is derived from an EMBL/GenBank/DDBJ whole genome shotgun (WGS) entry which is preliminary data.</text>
</comment>
<protein>
    <submittedName>
        <fullName evidence="1">Uncharacterized protein</fullName>
    </submittedName>
</protein>
<proteinExistence type="predicted"/>